<comment type="similarity">
    <text evidence="2">Belongs to the CDP-glycerol glycerophosphotransferase family.</text>
</comment>
<dbReference type="PANTHER" id="PTHR37316:SF3">
    <property type="entry name" value="TEICHOIC ACID GLYCEROL-PHOSPHATE TRANSFERASE"/>
    <property type="match status" value="1"/>
</dbReference>
<evidence type="ECO:0000256" key="1">
    <source>
        <dbReference type="ARBA" id="ARBA00004202"/>
    </source>
</evidence>
<dbReference type="Gene3D" id="3.40.50.11820">
    <property type="match status" value="1"/>
</dbReference>
<gene>
    <name evidence="7" type="ORF">C2E15_13475</name>
</gene>
<keyword evidence="5" id="KW-0777">Teichoic acid biosynthesis</keyword>
<dbReference type="Pfam" id="PF04464">
    <property type="entry name" value="Glyphos_transf"/>
    <property type="match status" value="1"/>
</dbReference>
<sequence>MFKKMLVRISKRILSCLIYLIPKDKEKIIFKSRPDFSGNAKALSDYIQKNHKNYKIVWFVEAQKPAATDEIKIFKAGTASALWQYATAKYIVTTHNEMIGTKSGNQIYISLWHGMPLKKICYLGEFDHQGMEDYSSYRIATSEVMRAIIAACFREKANKVYITGQPRNDFLYDQTAAKTGLKFLASGKRKIFYVPTFRENQEANEYSDGKSIENNNFFRVRDFDLTALNIFLQQNNCQLFIKLHPYEENIYLDLQLSENIRIIKSDELRNNGLDINHLLAHMDMLITDYSSVYFDYMLLDKPMCFLTPDLDAYSKSRGGFTLEPVDYWMPGYHCSTQSELLNEIETLLAGNDRYAGHRSSVNAIINLFKDDRNSERVFKQFFQ</sequence>
<evidence type="ECO:0000313" key="8">
    <source>
        <dbReference type="Proteomes" id="UP000238365"/>
    </source>
</evidence>
<proteinExistence type="inferred from homology"/>
<organism evidence="7 8">
    <name type="scientific">Mixta gaviniae</name>
    <dbReference type="NCBI Taxonomy" id="665914"/>
    <lineage>
        <taxon>Bacteria</taxon>
        <taxon>Pseudomonadati</taxon>
        <taxon>Pseudomonadota</taxon>
        <taxon>Gammaproteobacteria</taxon>
        <taxon>Enterobacterales</taxon>
        <taxon>Erwiniaceae</taxon>
        <taxon>Mixta</taxon>
    </lineage>
</organism>
<dbReference type="Proteomes" id="UP000238365">
    <property type="component" value="Chromosome"/>
</dbReference>
<dbReference type="InterPro" id="IPR043149">
    <property type="entry name" value="TagF_N"/>
</dbReference>
<dbReference type="InterPro" id="IPR007554">
    <property type="entry name" value="Glycerophosphate_synth"/>
</dbReference>
<keyword evidence="4" id="KW-0808">Transferase</keyword>
<dbReference type="InterPro" id="IPR051612">
    <property type="entry name" value="Teichoic_Acid_Biosynth"/>
</dbReference>
<dbReference type="GO" id="GO:0047355">
    <property type="term" value="F:CDP-glycerol glycerophosphotransferase activity"/>
    <property type="evidence" value="ECO:0007669"/>
    <property type="project" value="InterPro"/>
</dbReference>
<evidence type="ECO:0000256" key="6">
    <source>
        <dbReference type="ARBA" id="ARBA00023136"/>
    </source>
</evidence>
<evidence type="ECO:0000256" key="2">
    <source>
        <dbReference type="ARBA" id="ARBA00010488"/>
    </source>
</evidence>
<dbReference type="SUPFAM" id="SSF53756">
    <property type="entry name" value="UDP-Glycosyltransferase/glycogen phosphorylase"/>
    <property type="match status" value="1"/>
</dbReference>
<accession>A0A2L0IHL0</accession>
<keyword evidence="3" id="KW-1003">Cell membrane</keyword>
<protein>
    <recommendedName>
        <fullName evidence="9">CDP-glycerol--glycerophosphate glycerophosphotransferase</fullName>
    </recommendedName>
</protein>
<evidence type="ECO:0000256" key="4">
    <source>
        <dbReference type="ARBA" id="ARBA00022679"/>
    </source>
</evidence>
<keyword evidence="6" id="KW-0472">Membrane</keyword>
<evidence type="ECO:0000256" key="5">
    <source>
        <dbReference type="ARBA" id="ARBA00022944"/>
    </source>
</evidence>
<dbReference type="KEGG" id="pgz:C2E15_13475"/>
<dbReference type="PANTHER" id="PTHR37316">
    <property type="entry name" value="TEICHOIC ACID GLYCEROL-PHOSPHATE PRIMASE"/>
    <property type="match status" value="1"/>
</dbReference>
<evidence type="ECO:0000313" key="7">
    <source>
        <dbReference type="EMBL" id="AUX93989.1"/>
    </source>
</evidence>
<comment type="subcellular location">
    <subcellularLocation>
        <location evidence="1">Cell membrane</location>
        <topology evidence="1">Peripheral membrane protein</topology>
    </subcellularLocation>
</comment>
<dbReference type="RefSeq" id="WP_104957825.1">
    <property type="nucleotide sequence ID" value="NZ_CP026377.1"/>
</dbReference>
<dbReference type="EMBL" id="CP026377">
    <property type="protein sequence ID" value="AUX93989.1"/>
    <property type="molecule type" value="Genomic_DNA"/>
</dbReference>
<evidence type="ECO:0008006" key="9">
    <source>
        <dbReference type="Google" id="ProtNLM"/>
    </source>
</evidence>
<reference evidence="7 8" key="1">
    <citation type="submission" date="2018-01" db="EMBL/GenBank/DDBJ databases">
        <title>Complete and assembled Genome of Pantoea gaviniae DSM22758T.</title>
        <authorList>
            <person name="Stevens M.J.A."/>
            <person name="Zurfluh K."/>
            <person name="Stephan R."/>
        </authorList>
    </citation>
    <scope>NUCLEOTIDE SEQUENCE [LARGE SCALE GENOMIC DNA]</scope>
    <source>
        <strain evidence="7 8">DSM 22758</strain>
    </source>
</reference>
<dbReference type="GO" id="GO:0019350">
    <property type="term" value="P:teichoic acid biosynthetic process"/>
    <property type="evidence" value="ECO:0007669"/>
    <property type="project" value="UniProtKB-KW"/>
</dbReference>
<dbReference type="AlphaFoldDB" id="A0A2L0IHL0"/>
<evidence type="ECO:0000256" key="3">
    <source>
        <dbReference type="ARBA" id="ARBA00022475"/>
    </source>
</evidence>
<dbReference type="InterPro" id="IPR043148">
    <property type="entry name" value="TagF_C"/>
</dbReference>
<dbReference type="GO" id="GO:0005886">
    <property type="term" value="C:plasma membrane"/>
    <property type="evidence" value="ECO:0007669"/>
    <property type="project" value="UniProtKB-SubCell"/>
</dbReference>
<dbReference type="Gene3D" id="3.40.50.12580">
    <property type="match status" value="1"/>
</dbReference>
<name>A0A2L0IHL0_9GAMM</name>
<keyword evidence="8" id="KW-1185">Reference proteome</keyword>